<dbReference type="PANTHER" id="PTHR43531:SF11">
    <property type="entry name" value="METHYL-ACCEPTING CHEMOTAXIS PROTEIN 3"/>
    <property type="match status" value="1"/>
</dbReference>
<dbReference type="AlphaFoldDB" id="F3YZS1"/>
<feature type="region of interest" description="Disordered" evidence="5">
    <location>
        <begin position="402"/>
        <end position="424"/>
    </location>
</feature>
<dbReference type="GO" id="GO:0004888">
    <property type="term" value="F:transmembrane signaling receptor activity"/>
    <property type="evidence" value="ECO:0007669"/>
    <property type="project" value="TreeGrafter"/>
</dbReference>
<dbReference type="InterPro" id="IPR025991">
    <property type="entry name" value="Chemoreceptor_zinc-bind_dom"/>
</dbReference>
<dbReference type="InterPro" id="IPR051310">
    <property type="entry name" value="MCP_chemotaxis"/>
</dbReference>
<evidence type="ECO:0000313" key="10">
    <source>
        <dbReference type="Proteomes" id="UP000007844"/>
    </source>
</evidence>
<dbReference type="CDD" id="cd06225">
    <property type="entry name" value="HAMP"/>
    <property type="match status" value="1"/>
</dbReference>
<dbReference type="GO" id="GO:0007165">
    <property type="term" value="P:signal transduction"/>
    <property type="evidence" value="ECO:0007669"/>
    <property type="project" value="UniProtKB-KW"/>
</dbReference>
<evidence type="ECO:0000256" key="1">
    <source>
        <dbReference type="ARBA" id="ARBA00004370"/>
    </source>
</evidence>
<keyword evidence="6" id="KW-1133">Transmembrane helix</keyword>
<keyword evidence="6" id="KW-0812">Transmembrane</keyword>
<keyword evidence="10" id="KW-1185">Reference proteome</keyword>
<dbReference type="STRING" id="690850.Desaf_2554"/>
<dbReference type="InterPro" id="IPR024478">
    <property type="entry name" value="HlyB_4HB_MCP"/>
</dbReference>
<feature type="compositionally biased region" description="Low complexity" evidence="5">
    <location>
        <begin position="402"/>
        <end position="419"/>
    </location>
</feature>
<dbReference type="HOGENOM" id="CLU_000445_107_16_7"/>
<dbReference type="Gene3D" id="1.10.287.950">
    <property type="entry name" value="Methyl-accepting chemotaxis protein"/>
    <property type="match status" value="1"/>
</dbReference>
<name>F3YZS1_DESAF</name>
<dbReference type="FunFam" id="1.10.287.950:FF:000001">
    <property type="entry name" value="Methyl-accepting chemotaxis sensory transducer"/>
    <property type="match status" value="1"/>
</dbReference>
<feature type="transmembrane region" description="Helical" evidence="6">
    <location>
        <begin position="12"/>
        <end position="33"/>
    </location>
</feature>
<comment type="similarity">
    <text evidence="3">Belongs to the methyl-accepting chemotaxis (MCP) protein family.</text>
</comment>
<dbReference type="PANTHER" id="PTHR43531">
    <property type="entry name" value="PROTEIN ICFG"/>
    <property type="match status" value="1"/>
</dbReference>
<comment type="subcellular location">
    <subcellularLocation>
        <location evidence="1">Membrane</location>
    </subcellularLocation>
</comment>
<dbReference type="InterPro" id="IPR003660">
    <property type="entry name" value="HAMP_dom"/>
</dbReference>
<keyword evidence="4" id="KW-0807">Transducer</keyword>
<dbReference type="Pfam" id="PF00672">
    <property type="entry name" value="HAMP"/>
    <property type="match status" value="1"/>
</dbReference>
<dbReference type="Proteomes" id="UP000007844">
    <property type="component" value="Chromosome"/>
</dbReference>
<organism evidence="9 10">
    <name type="scientific">Desulfocurvibacter africanus subsp. africanus str. Walvis Bay</name>
    <dbReference type="NCBI Taxonomy" id="690850"/>
    <lineage>
        <taxon>Bacteria</taxon>
        <taxon>Pseudomonadati</taxon>
        <taxon>Thermodesulfobacteriota</taxon>
        <taxon>Desulfovibrionia</taxon>
        <taxon>Desulfovibrionales</taxon>
        <taxon>Desulfovibrionaceae</taxon>
        <taxon>Desulfocurvibacter</taxon>
    </lineage>
</organism>
<dbReference type="GO" id="GO:0005886">
    <property type="term" value="C:plasma membrane"/>
    <property type="evidence" value="ECO:0007669"/>
    <property type="project" value="TreeGrafter"/>
</dbReference>
<gene>
    <name evidence="9" type="ORF">Desaf_2554</name>
</gene>
<evidence type="ECO:0000256" key="5">
    <source>
        <dbReference type="SAM" id="MobiDB-lite"/>
    </source>
</evidence>
<feature type="domain" description="Methyl-accepting transducer" evidence="7">
    <location>
        <begin position="397"/>
        <end position="612"/>
    </location>
</feature>
<keyword evidence="2" id="KW-0145">Chemotaxis</keyword>
<feature type="transmembrane region" description="Helical" evidence="6">
    <location>
        <begin position="319"/>
        <end position="338"/>
    </location>
</feature>
<dbReference type="SMART" id="SM00304">
    <property type="entry name" value="HAMP"/>
    <property type="match status" value="1"/>
</dbReference>
<dbReference type="KEGG" id="daf:Desaf_2554"/>
<reference evidence="9 10" key="1">
    <citation type="journal article" date="2011" name="J. Bacteriol.">
        <title>Genome sequence of the mercury-methylating and pleomorphic Desulfovibrio africanus Strain Walvis Bay.</title>
        <authorList>
            <person name="Brown S.D."/>
            <person name="Wall J.D."/>
            <person name="Kucken A.M."/>
            <person name="Gilmour C.C."/>
            <person name="Podar M."/>
            <person name="Brandt C.C."/>
            <person name="Teshima H."/>
            <person name="Detter J.C."/>
            <person name="Han C.S."/>
            <person name="Land M.L."/>
            <person name="Lucas S."/>
            <person name="Han J."/>
            <person name="Pennacchio L."/>
            <person name="Nolan M."/>
            <person name="Pitluck S."/>
            <person name="Woyke T."/>
            <person name="Goodwin L."/>
            <person name="Palumbo A.V."/>
            <person name="Elias D.A."/>
        </authorList>
    </citation>
    <scope>NUCLEOTIDE SEQUENCE [LARGE SCALE GENOMIC DNA]</scope>
    <source>
        <strain evidence="9 10">Walvis Bay</strain>
    </source>
</reference>
<evidence type="ECO:0000256" key="6">
    <source>
        <dbReference type="SAM" id="Phobius"/>
    </source>
</evidence>
<evidence type="ECO:0000256" key="4">
    <source>
        <dbReference type="PROSITE-ProRule" id="PRU00284"/>
    </source>
</evidence>
<dbReference type="SUPFAM" id="SSF58104">
    <property type="entry name" value="Methyl-accepting chemotaxis protein (MCP) signaling domain"/>
    <property type="match status" value="1"/>
</dbReference>
<dbReference type="InterPro" id="IPR004089">
    <property type="entry name" value="MCPsignal_dom"/>
</dbReference>
<accession>F3YZS1</accession>
<evidence type="ECO:0000259" key="8">
    <source>
        <dbReference type="PROSITE" id="PS50885"/>
    </source>
</evidence>
<proteinExistence type="inferred from homology"/>
<dbReference type="Pfam" id="PF00015">
    <property type="entry name" value="MCPsignal"/>
    <property type="match status" value="1"/>
</dbReference>
<evidence type="ECO:0000313" key="9">
    <source>
        <dbReference type="EMBL" id="EGJ50876.1"/>
    </source>
</evidence>
<evidence type="ECO:0000256" key="3">
    <source>
        <dbReference type="ARBA" id="ARBA00029447"/>
    </source>
</evidence>
<sequence length="685" mass="73255">MLKNMRLGVKLIGGFSLTAAIALFIGLVGLYVADNLGDNVQEIGEARLPSVSSLKSVQSEISTIQFAMRTLLSPYIDAGARQRQYKNIDQARQEYAKALQIYEPLPQTKEGAEAWERFKPVVQAAAALNNKALEVSKKLQETDILNPDALMASLQTFRGDHYKLEADVGNLLLTGRTFQGGEDPTACNLGRWMAGYKTTNPRIEQALSDIRASHDAFHKAAADCKHAVSAGRKAEAVTLFQQAMIPNAQKTFETLEHIQAEAQVAQGVFVEMADIVLGDGRIKMNETFAILGELVTINENVARASVLDAEAKAALGKTVVIAGMLIGVILALSLGLLLTRAITRPVAQGVEFAQAMSRGDFTRQLRIEQKDEIGVLASALNNMVEQLQEVVREVRGAADNVASGSEELSASSESLSQGATEQAASVEEISSSMEQMSANIRQNADNAQQTERIALKVATDARKGGEAVEQTVGAMKQIAEKISIIEEIARQTNLLALNAAIEAARAGEHGKGFAVVAAEVRKLAERSGAAAGEISELSGSSVEIAEKAGEMLTRIVPDIQKTAELVQEIAAASNEQNSGAEQINKAIQQLDNVVQQNASGAEETASTSEELTSQAEQLQQTISFFRIADEKSVAGSRKALTTGRSTQNRKPALPTANVRGGNGGGAKRVNLNLDSAAQDSEFERF</sequence>
<dbReference type="GO" id="GO:0006935">
    <property type="term" value="P:chemotaxis"/>
    <property type="evidence" value="ECO:0007669"/>
    <property type="project" value="UniProtKB-KW"/>
</dbReference>
<dbReference type="Pfam" id="PF12729">
    <property type="entry name" value="4HB_MCP_1"/>
    <property type="match status" value="1"/>
</dbReference>
<dbReference type="Gene3D" id="1.20.120.30">
    <property type="entry name" value="Aspartate receptor, ligand-binding domain"/>
    <property type="match status" value="1"/>
</dbReference>
<dbReference type="eggNOG" id="COG0840">
    <property type="taxonomic scope" value="Bacteria"/>
</dbReference>
<feature type="domain" description="HAMP" evidence="8">
    <location>
        <begin position="340"/>
        <end position="392"/>
    </location>
</feature>
<dbReference type="SMART" id="SM00283">
    <property type="entry name" value="MA"/>
    <property type="match status" value="1"/>
</dbReference>
<keyword evidence="6" id="KW-0472">Membrane</keyword>
<dbReference type="Pfam" id="PF13682">
    <property type="entry name" value="CZB"/>
    <property type="match status" value="1"/>
</dbReference>
<dbReference type="CDD" id="cd11386">
    <property type="entry name" value="MCP_signal"/>
    <property type="match status" value="1"/>
</dbReference>
<protein>
    <submittedName>
        <fullName evidence="9">Methyl-accepting chemotaxis sensory transducer</fullName>
    </submittedName>
</protein>
<evidence type="ECO:0000256" key="2">
    <source>
        <dbReference type="ARBA" id="ARBA00022500"/>
    </source>
</evidence>
<dbReference type="PROSITE" id="PS50885">
    <property type="entry name" value="HAMP"/>
    <property type="match status" value="1"/>
</dbReference>
<dbReference type="EMBL" id="CP003221">
    <property type="protein sequence ID" value="EGJ50876.1"/>
    <property type="molecule type" value="Genomic_DNA"/>
</dbReference>
<dbReference type="RefSeq" id="WP_014260571.1">
    <property type="nucleotide sequence ID" value="NC_016629.1"/>
</dbReference>
<evidence type="ECO:0000259" key="7">
    <source>
        <dbReference type="PROSITE" id="PS50111"/>
    </source>
</evidence>
<feature type="region of interest" description="Disordered" evidence="5">
    <location>
        <begin position="635"/>
        <end position="685"/>
    </location>
</feature>
<dbReference type="PROSITE" id="PS50111">
    <property type="entry name" value="CHEMOTAXIS_TRANSDUC_2"/>
    <property type="match status" value="1"/>
</dbReference>